<organism evidence="1 2">
    <name type="scientific">Paralcaligenes ureilyticus</name>
    <dbReference type="NCBI Taxonomy" id="627131"/>
    <lineage>
        <taxon>Bacteria</taxon>
        <taxon>Pseudomonadati</taxon>
        <taxon>Pseudomonadota</taxon>
        <taxon>Betaproteobacteria</taxon>
        <taxon>Burkholderiales</taxon>
        <taxon>Alcaligenaceae</taxon>
        <taxon>Paralcaligenes</taxon>
    </lineage>
</organism>
<proteinExistence type="predicted"/>
<keyword evidence="2" id="KW-1185">Reference proteome</keyword>
<comment type="caution">
    <text evidence="1">The sequence shown here is derived from an EMBL/GenBank/DDBJ whole genome shotgun (WGS) entry which is preliminary data.</text>
</comment>
<dbReference type="Proteomes" id="UP000295525">
    <property type="component" value="Unassembled WGS sequence"/>
</dbReference>
<evidence type="ECO:0000313" key="2">
    <source>
        <dbReference type="Proteomes" id="UP000295525"/>
    </source>
</evidence>
<accession>A0A4R3M8W4</accession>
<name>A0A4R3M8W4_9BURK</name>
<reference evidence="1 2" key="1">
    <citation type="submission" date="2019-03" db="EMBL/GenBank/DDBJ databases">
        <title>Genomic Encyclopedia of Type Strains, Phase IV (KMG-IV): sequencing the most valuable type-strain genomes for metagenomic binning, comparative biology and taxonomic classification.</title>
        <authorList>
            <person name="Goeker M."/>
        </authorList>
    </citation>
    <scope>NUCLEOTIDE SEQUENCE [LARGE SCALE GENOMIC DNA]</scope>
    <source>
        <strain evidence="1 2">DSM 24591</strain>
    </source>
</reference>
<gene>
    <name evidence="1" type="ORF">EDC26_103215</name>
</gene>
<dbReference type="AlphaFoldDB" id="A0A4R3M8W4"/>
<sequence>MLQHVDQIVVGIDVMQATGHQQTLDDGCIEDDLIVRHHDLDAGWRARRGTELLKYGVSADEAFRFGLPCGGTLELLLEYTPCLEALSQLCALLDRGRLMRRRVLLGTGEVTLSPAETPTSLEIDETAMAAIFGPSYSMHRTASLRLFSGKRALMASTTSSGPRIECLFL</sequence>
<protein>
    <submittedName>
        <fullName evidence="1">Uncharacterized protein</fullName>
    </submittedName>
</protein>
<dbReference type="EMBL" id="SMAJ01000003">
    <property type="protein sequence ID" value="TCT09596.1"/>
    <property type="molecule type" value="Genomic_DNA"/>
</dbReference>
<evidence type="ECO:0000313" key="1">
    <source>
        <dbReference type="EMBL" id="TCT09596.1"/>
    </source>
</evidence>
<dbReference type="RefSeq" id="WP_165930912.1">
    <property type="nucleotide sequence ID" value="NZ_SMAJ01000003.1"/>
</dbReference>